<dbReference type="AlphaFoldDB" id="A0A1D8B003"/>
<evidence type="ECO:0008006" key="4">
    <source>
        <dbReference type="Google" id="ProtNLM"/>
    </source>
</evidence>
<gene>
    <name evidence="2" type="ORF">Verru16b_03578</name>
</gene>
<name>A0A1D8B003_9BACT</name>
<evidence type="ECO:0000256" key="1">
    <source>
        <dbReference type="SAM" id="SignalP"/>
    </source>
</evidence>
<keyword evidence="3" id="KW-1185">Reference proteome</keyword>
<dbReference type="RefSeq" id="WP_069963516.1">
    <property type="nucleotide sequence ID" value="NZ_CP016094.1"/>
</dbReference>
<dbReference type="Proteomes" id="UP000095228">
    <property type="component" value="Chromosome"/>
</dbReference>
<evidence type="ECO:0000313" key="3">
    <source>
        <dbReference type="Proteomes" id="UP000095228"/>
    </source>
</evidence>
<feature type="chain" id="PRO_5009105431" description="Lactonase, 7-bladed beta-propeller" evidence="1">
    <location>
        <begin position="26"/>
        <end position="250"/>
    </location>
</feature>
<organism evidence="2 3">
    <name type="scientific">Lacunisphaera limnophila</name>
    <dbReference type="NCBI Taxonomy" id="1838286"/>
    <lineage>
        <taxon>Bacteria</taxon>
        <taxon>Pseudomonadati</taxon>
        <taxon>Verrucomicrobiota</taxon>
        <taxon>Opitutia</taxon>
        <taxon>Opitutales</taxon>
        <taxon>Opitutaceae</taxon>
        <taxon>Lacunisphaera</taxon>
    </lineage>
</organism>
<evidence type="ECO:0000313" key="2">
    <source>
        <dbReference type="EMBL" id="AOS46472.1"/>
    </source>
</evidence>
<dbReference type="PROSITE" id="PS51257">
    <property type="entry name" value="PROKAR_LIPOPROTEIN"/>
    <property type="match status" value="1"/>
</dbReference>
<proteinExistence type="predicted"/>
<dbReference type="STRING" id="1838286.Verru16b_03578"/>
<sequence length="250" mass="27536">MHRALPIRFPALAIALLAAAGCATPGPNHLYTISSAHSGVIRDTGPAETVEVPSFITADEVLTGLAYDPYTDHLFLRLAPGNRIRVIDRPDRSIKREFTIPELASMGGGDLAVRPRDGHLFFTCPVENFVIETDRFGKFIRRLELEGSNGWTLAIAYDPVRNRLLLATSGAYAALRIHDLDGKLLRTADFPFRRTTSLAYDADKRELHAAVLGEPGVVVLDEQGQLLRKAPAGDPFDFIDLGQRSFVRVF</sequence>
<accession>A0A1D8B003</accession>
<feature type="signal peptide" evidence="1">
    <location>
        <begin position="1"/>
        <end position="25"/>
    </location>
</feature>
<protein>
    <recommendedName>
        <fullName evidence="4">Lactonase, 7-bladed beta-propeller</fullName>
    </recommendedName>
</protein>
<dbReference type="KEGG" id="obg:Verru16b_03578"/>
<dbReference type="InterPro" id="IPR015943">
    <property type="entry name" value="WD40/YVTN_repeat-like_dom_sf"/>
</dbReference>
<dbReference type="SUPFAM" id="SSF63825">
    <property type="entry name" value="YWTD domain"/>
    <property type="match status" value="1"/>
</dbReference>
<keyword evidence="1" id="KW-0732">Signal</keyword>
<dbReference type="EMBL" id="CP016094">
    <property type="protein sequence ID" value="AOS46472.1"/>
    <property type="molecule type" value="Genomic_DNA"/>
</dbReference>
<dbReference type="OrthoDB" id="195773at2"/>
<reference evidence="2 3" key="1">
    <citation type="submission" date="2016-06" db="EMBL/GenBank/DDBJ databases">
        <title>Three novel species with peptidoglycan cell walls form the new genus Lacunisphaera gen. nov. in the family Opitutaceae of the verrucomicrobial subdivision 4.</title>
        <authorList>
            <person name="Rast P."/>
            <person name="Gloeckner I."/>
            <person name="Jogler M."/>
            <person name="Boedeker C."/>
            <person name="Jeske O."/>
            <person name="Wiegand S."/>
            <person name="Reinhardt R."/>
            <person name="Schumann P."/>
            <person name="Rohde M."/>
            <person name="Spring S."/>
            <person name="Gloeckner F.O."/>
            <person name="Jogler C."/>
        </authorList>
    </citation>
    <scope>NUCLEOTIDE SEQUENCE [LARGE SCALE GENOMIC DNA]</scope>
    <source>
        <strain evidence="2 3">IG16b</strain>
    </source>
</reference>
<dbReference type="Gene3D" id="2.130.10.10">
    <property type="entry name" value="YVTN repeat-like/Quinoprotein amine dehydrogenase"/>
    <property type="match status" value="1"/>
</dbReference>